<keyword evidence="5" id="KW-1185">Reference proteome</keyword>
<evidence type="ECO:0000256" key="1">
    <source>
        <dbReference type="ARBA" id="ARBA00022729"/>
    </source>
</evidence>
<evidence type="ECO:0000313" key="4">
    <source>
        <dbReference type="EMBL" id="AJF68696.1"/>
    </source>
</evidence>
<dbReference type="AlphaFoldDB" id="A0A0B5I813"/>
<dbReference type="PIRSF" id="PIRSF002741">
    <property type="entry name" value="MppA"/>
    <property type="match status" value="1"/>
</dbReference>
<dbReference type="PANTHER" id="PTHR30290:SF38">
    <property type="entry name" value="D,D-DIPEPTIDE-BINDING PERIPLASMIC PROTEIN DDPA-RELATED"/>
    <property type="match status" value="1"/>
</dbReference>
<dbReference type="EMBL" id="CP010407">
    <property type="protein sequence ID" value="AJF68696.1"/>
    <property type="molecule type" value="Genomic_DNA"/>
</dbReference>
<organism evidence="4 5">
    <name type="scientific">Streptomyces vietnamensis</name>
    <dbReference type="NCBI Taxonomy" id="362257"/>
    <lineage>
        <taxon>Bacteria</taxon>
        <taxon>Bacillati</taxon>
        <taxon>Actinomycetota</taxon>
        <taxon>Actinomycetes</taxon>
        <taxon>Kitasatosporales</taxon>
        <taxon>Streptomycetaceae</taxon>
        <taxon>Streptomyces</taxon>
    </lineage>
</organism>
<proteinExistence type="predicted"/>
<reference evidence="4 5" key="1">
    <citation type="submission" date="2014-12" db="EMBL/GenBank/DDBJ databases">
        <title>Complete genome sequence of Streptomyces vietnamensis strain GIMV4.0001, a genetic manipulable producer of the benzoisochromanequinone antibiotic granaticin.</title>
        <authorList>
            <person name="Deng M.R."/>
            <person name="Guo J."/>
            <person name="Ma L.Y."/>
            <person name="Feng G.D."/>
            <person name="Mo C.Y."/>
            <person name="Zhu H.H."/>
        </authorList>
    </citation>
    <scope>NUCLEOTIDE SEQUENCE [LARGE SCALE GENOMIC DNA]</scope>
    <source>
        <strain evidence="5">GIMV4.0001</strain>
    </source>
</reference>
<dbReference type="PANTHER" id="PTHR30290">
    <property type="entry name" value="PERIPLASMIC BINDING COMPONENT OF ABC TRANSPORTER"/>
    <property type="match status" value="1"/>
</dbReference>
<dbReference type="Gene3D" id="3.10.105.10">
    <property type="entry name" value="Dipeptide-binding Protein, Domain 3"/>
    <property type="match status" value="1"/>
</dbReference>
<dbReference type="GO" id="GO:0043190">
    <property type="term" value="C:ATP-binding cassette (ABC) transporter complex"/>
    <property type="evidence" value="ECO:0007669"/>
    <property type="project" value="InterPro"/>
</dbReference>
<feature type="chain" id="PRO_5002118278" evidence="2">
    <location>
        <begin position="34"/>
        <end position="568"/>
    </location>
</feature>
<dbReference type="Pfam" id="PF00496">
    <property type="entry name" value="SBP_bac_5"/>
    <property type="match status" value="1"/>
</dbReference>
<protein>
    <submittedName>
        <fullName evidence="4">Peptide ABC transporter substrate-binding protein</fullName>
    </submittedName>
</protein>
<accession>A0A0B5I813</accession>
<dbReference type="InterPro" id="IPR039424">
    <property type="entry name" value="SBP_5"/>
</dbReference>
<feature type="domain" description="Solute-binding protein family 5" evidence="3">
    <location>
        <begin position="106"/>
        <end position="471"/>
    </location>
</feature>
<evidence type="ECO:0000313" key="5">
    <source>
        <dbReference type="Proteomes" id="UP000031774"/>
    </source>
</evidence>
<dbReference type="SUPFAM" id="SSF53850">
    <property type="entry name" value="Periplasmic binding protein-like II"/>
    <property type="match status" value="1"/>
</dbReference>
<dbReference type="InterPro" id="IPR000914">
    <property type="entry name" value="SBP_5_dom"/>
</dbReference>
<dbReference type="GO" id="GO:0015833">
    <property type="term" value="P:peptide transport"/>
    <property type="evidence" value="ECO:0007669"/>
    <property type="project" value="TreeGrafter"/>
</dbReference>
<dbReference type="RefSeq" id="WP_041132618.1">
    <property type="nucleotide sequence ID" value="NZ_CP010407.1"/>
</dbReference>
<dbReference type="KEGG" id="svt:SVTN_34560"/>
<dbReference type="STRING" id="362257.SVTN_34560"/>
<dbReference type="Gene3D" id="3.40.190.10">
    <property type="entry name" value="Periplasmic binding protein-like II"/>
    <property type="match status" value="1"/>
</dbReference>
<evidence type="ECO:0000259" key="3">
    <source>
        <dbReference type="Pfam" id="PF00496"/>
    </source>
</evidence>
<dbReference type="GO" id="GO:0042597">
    <property type="term" value="C:periplasmic space"/>
    <property type="evidence" value="ECO:0007669"/>
    <property type="project" value="UniProtKB-ARBA"/>
</dbReference>
<keyword evidence="1 2" id="KW-0732">Signal</keyword>
<dbReference type="Proteomes" id="UP000031774">
    <property type="component" value="Chromosome"/>
</dbReference>
<gene>
    <name evidence="4" type="ORF">SVTN_34560</name>
</gene>
<dbReference type="HOGENOM" id="CLU_017028_7_4_11"/>
<dbReference type="Gene3D" id="3.90.76.10">
    <property type="entry name" value="Dipeptide-binding Protein, Domain 1"/>
    <property type="match status" value="1"/>
</dbReference>
<dbReference type="InterPro" id="IPR030678">
    <property type="entry name" value="Peptide/Ni-bd"/>
</dbReference>
<dbReference type="CDD" id="cd00995">
    <property type="entry name" value="PBP2_NikA_DppA_OppA_like"/>
    <property type="match status" value="1"/>
</dbReference>
<sequence length="568" mass="60302">MTTPLPPGSRRPRGRRGRIAVTTAALTSLAVLAACSGPPKDGGVGGSAVKLSASTPPARGEIDSFTWAVYAEPPTLDYTVAFDYPQNTILSNVCESLMRWTPGLTLQPGLARKASNPDPATWVYDLRAGVRFHDGKVMTADDVVYSLGRQRDPNNAAAWAQTFQNVASIRKTGPLQVTVKLKKSDSQFPQYMATAAGVVASRAGVKAAGKDYGTTGDLACTGPFKLGKWSKGQSIELERFDGYWGTKAKAKKAVFRILTDPSARTNAMLSGEIDGGYLIPTESYDRLKNSGVGTLYFGEGLSTVNIDITNMHGPLGDLRVRKALSLALDRSGFVRAGLGGSGTVTTSLTTRAAWAGASERTRKAAFGALPPAAQDIEKAKALIKEAGATGKSLTVATSSIGQDVSLLATAIQAAGTRIGLKINLRTIAPNAFTALFTDPKAREGIDMFPLTYYQSITDPLDLLQNFKTGAYMNFADYSDKGYDALVDQATAVYEPDQRSKMEAELQQRAAEQLPWIPVAEWPTAVFLNKRITGAPTTIAYMYYPWAADVGAADADAGAAKTANAGATP</sequence>
<dbReference type="GO" id="GO:1904680">
    <property type="term" value="F:peptide transmembrane transporter activity"/>
    <property type="evidence" value="ECO:0007669"/>
    <property type="project" value="TreeGrafter"/>
</dbReference>
<name>A0A0B5I813_9ACTN</name>
<feature type="signal peptide" evidence="2">
    <location>
        <begin position="1"/>
        <end position="33"/>
    </location>
</feature>
<evidence type="ECO:0000256" key="2">
    <source>
        <dbReference type="SAM" id="SignalP"/>
    </source>
</evidence>